<dbReference type="RefSeq" id="WP_173013229.1">
    <property type="nucleotide sequence ID" value="NZ_JAZFBD010000056.1"/>
</dbReference>
<evidence type="ECO:0000313" key="1">
    <source>
        <dbReference type="EMBL" id="BBM83617.1"/>
    </source>
</evidence>
<dbReference type="AlphaFoldDB" id="A0A5S9F2F6"/>
<protein>
    <submittedName>
        <fullName evidence="1">Uncharacterized protein</fullName>
    </submittedName>
</protein>
<reference evidence="1 2" key="1">
    <citation type="submission" date="2019-08" db="EMBL/GenBank/DDBJ databases">
        <title>Complete genome sequence of Candidatus Uab amorphum.</title>
        <authorList>
            <person name="Shiratori T."/>
            <person name="Suzuki S."/>
            <person name="Kakizawa Y."/>
            <person name="Ishida K."/>
        </authorList>
    </citation>
    <scope>NUCLEOTIDE SEQUENCE [LARGE SCALE GENOMIC DNA]</scope>
    <source>
        <strain evidence="1 2">SRT547</strain>
    </source>
</reference>
<organism evidence="1 2">
    <name type="scientific">Uabimicrobium amorphum</name>
    <dbReference type="NCBI Taxonomy" id="2596890"/>
    <lineage>
        <taxon>Bacteria</taxon>
        <taxon>Pseudomonadati</taxon>
        <taxon>Planctomycetota</taxon>
        <taxon>Candidatus Uabimicrobiia</taxon>
        <taxon>Candidatus Uabimicrobiales</taxon>
        <taxon>Candidatus Uabimicrobiaceae</taxon>
        <taxon>Candidatus Uabimicrobium</taxon>
    </lineage>
</organism>
<dbReference type="Proteomes" id="UP000326354">
    <property type="component" value="Chromosome"/>
</dbReference>
<dbReference type="EMBL" id="AP019860">
    <property type="protein sequence ID" value="BBM83617.1"/>
    <property type="molecule type" value="Genomic_DNA"/>
</dbReference>
<proteinExistence type="predicted"/>
<dbReference type="KEGG" id="uam:UABAM_01970"/>
<sequence length="150" mass="17607">MRRTPTNRVYQFCKRKSMKKTFFRCAAYLAIICSIICCQSTQKNYVKENPEMDAKKKLAIKTGQVINGMTEKEVEIILGKPTFVEKREGEQQRWIYRLVEKGKNLAEVYTPESSFPQGIAYIIPFYYRPLEIRVDICDKVVCRVEEILSF</sequence>
<accession>A0A5S9F2F6</accession>
<name>A0A5S9F2F6_UABAM</name>
<gene>
    <name evidence="1" type="ORF">UABAM_01970</name>
</gene>
<keyword evidence="2" id="KW-1185">Reference proteome</keyword>
<evidence type="ECO:0000313" key="2">
    <source>
        <dbReference type="Proteomes" id="UP000326354"/>
    </source>
</evidence>